<dbReference type="OrthoDB" id="2942652at2"/>
<proteinExistence type="predicted"/>
<dbReference type="Proteomes" id="UP000182062">
    <property type="component" value="Unassembled WGS sequence"/>
</dbReference>
<dbReference type="Pfam" id="PF13624">
    <property type="entry name" value="SurA_N_3"/>
    <property type="match status" value="1"/>
</dbReference>
<name>A0A1J6W6G4_9BACI</name>
<dbReference type="EMBL" id="MINN01000022">
    <property type="protein sequence ID" value="OIU73186.1"/>
    <property type="molecule type" value="Genomic_DNA"/>
</dbReference>
<accession>A0A1J6W6G4</accession>
<feature type="signal peptide" evidence="2">
    <location>
        <begin position="1"/>
        <end position="21"/>
    </location>
</feature>
<organism evidence="3 4">
    <name type="scientific">Rossellomorea aquimaris</name>
    <dbReference type="NCBI Taxonomy" id="189382"/>
    <lineage>
        <taxon>Bacteria</taxon>
        <taxon>Bacillati</taxon>
        <taxon>Bacillota</taxon>
        <taxon>Bacilli</taxon>
        <taxon>Bacillales</taxon>
        <taxon>Bacillaceae</taxon>
        <taxon>Rossellomorea</taxon>
    </lineage>
</organism>
<dbReference type="PANTHER" id="PTHR47245">
    <property type="entry name" value="PEPTIDYLPROLYL ISOMERASE"/>
    <property type="match status" value="1"/>
</dbReference>
<evidence type="ECO:0000313" key="3">
    <source>
        <dbReference type="EMBL" id="OIU73186.1"/>
    </source>
</evidence>
<dbReference type="Gene3D" id="1.10.4030.10">
    <property type="entry name" value="Porin chaperone SurA, peptide-binding domain"/>
    <property type="match status" value="1"/>
</dbReference>
<reference evidence="3 4" key="1">
    <citation type="submission" date="2016-09" db="EMBL/GenBank/DDBJ databases">
        <title>Bacillus aquimaris SAMM genome sequence reveals colonization and biosurfactant production capacities.</title>
        <authorList>
            <person name="Waghmode S.R."/>
            <person name="Suryavanshi M.V."/>
        </authorList>
    </citation>
    <scope>NUCLEOTIDE SEQUENCE [LARGE SCALE GENOMIC DNA]</scope>
    <source>
        <strain evidence="3 4">SAMM</strain>
    </source>
</reference>
<protein>
    <submittedName>
        <fullName evidence="3">Uncharacterized protein</fullName>
    </submittedName>
</protein>
<evidence type="ECO:0000313" key="4">
    <source>
        <dbReference type="Proteomes" id="UP000182062"/>
    </source>
</evidence>
<dbReference type="InterPro" id="IPR027304">
    <property type="entry name" value="Trigger_fact/SurA_dom_sf"/>
</dbReference>
<evidence type="ECO:0000256" key="1">
    <source>
        <dbReference type="SAM" id="MobiDB-lite"/>
    </source>
</evidence>
<dbReference type="AlphaFoldDB" id="A0A1J6W6G4"/>
<sequence length="214" mass="24877">MSKKILFGCIALGMSAIMLIAADFSKSGFGYFGEFSRDNNSSNSEVIKTKGVKSLQEYVSESDVEKLTYFKQNVSPEKIKDKQKAKDNAINELVDRYAIYLEAKEQGLNVSDDELQKTIDFSIENAKKVENQDFKDYLDGLDMTIEEYYNEYTKETLRDKLLENKLIDKVTKNQKDPKEKMKRWNEEKEKITNTFKKNNSEKIKNLKNNIKKNN</sequence>
<feature type="chain" id="PRO_5009640472" evidence="2">
    <location>
        <begin position="22"/>
        <end position="214"/>
    </location>
</feature>
<gene>
    <name evidence="3" type="ORF">BHE18_15020</name>
</gene>
<keyword evidence="4" id="KW-1185">Reference proteome</keyword>
<dbReference type="InterPro" id="IPR050245">
    <property type="entry name" value="PrsA_foldase"/>
</dbReference>
<keyword evidence="2" id="KW-0732">Signal</keyword>
<feature type="region of interest" description="Disordered" evidence="1">
    <location>
        <begin position="195"/>
        <end position="214"/>
    </location>
</feature>
<dbReference type="SUPFAM" id="SSF109998">
    <property type="entry name" value="Triger factor/SurA peptide-binding domain-like"/>
    <property type="match status" value="1"/>
</dbReference>
<dbReference type="PANTHER" id="PTHR47245:SF2">
    <property type="entry name" value="PEPTIDYL-PROLYL CIS-TRANS ISOMERASE HP_0175-RELATED"/>
    <property type="match status" value="1"/>
</dbReference>
<dbReference type="RefSeq" id="WP_071616910.1">
    <property type="nucleotide sequence ID" value="NZ_MINN01000022.1"/>
</dbReference>
<comment type="caution">
    <text evidence="3">The sequence shown here is derived from an EMBL/GenBank/DDBJ whole genome shotgun (WGS) entry which is preliminary data.</text>
</comment>
<evidence type="ECO:0000256" key="2">
    <source>
        <dbReference type="SAM" id="SignalP"/>
    </source>
</evidence>